<dbReference type="SUPFAM" id="SSF53335">
    <property type="entry name" value="S-adenosyl-L-methionine-dependent methyltransferases"/>
    <property type="match status" value="1"/>
</dbReference>
<feature type="domain" description="Protein kinase" evidence="2">
    <location>
        <begin position="244"/>
        <end position="356"/>
    </location>
</feature>
<evidence type="ECO:0000259" key="2">
    <source>
        <dbReference type="Pfam" id="PF00069"/>
    </source>
</evidence>
<comment type="caution">
    <text evidence="3">The sequence shown here is derived from an EMBL/GenBank/DDBJ whole genome shotgun (WGS) entry which is preliminary data.</text>
</comment>
<sequence>MASIIGPHIHKRALLKHTVALNAMNDGDGPNSYFQNSSYQGGAVDVTKPIIEEEIATKLDDVVQHLASTFYIADFGCSTGRNSFPAIQFITQAIKQKLKTSSPKIPEFQVLFNDVVTNDFNTLFASLPRDRLYRAAAVPGDFHGRLLPESSLHFGYSSWSLQWLTEVPKAVADRDSPAWNRGRVYCTRERKDVCDAYLNQFGNEVESFLEARAVEMVSGGLMAIIVPGEPEFWNLETESIAIDQTHLTTRVLGTFGYLDPEYFQSSQFTEKSDVYSFSVVMVELLTGEKAISSVRAEVGKSLATHFLHSMEENLLFEILDPRVLKEGSKEEIVGVAGLSRRCLHLNGKKRPTMKEVAVELEGIQMVKEGSVFMQNRQDDSRDENHTIEIDAHECYDFSSISESMDLDTNTAYSLDAQRPLLDEP</sequence>
<dbReference type="Gene3D" id="1.10.510.10">
    <property type="entry name" value="Transferase(Phosphotransferase) domain 1"/>
    <property type="match status" value="1"/>
</dbReference>
<dbReference type="InterPro" id="IPR005299">
    <property type="entry name" value="MeTrfase_7"/>
</dbReference>
<evidence type="ECO:0000313" key="4">
    <source>
        <dbReference type="Proteomes" id="UP001318860"/>
    </source>
</evidence>
<comment type="similarity">
    <text evidence="1">Belongs to the methyltransferase superfamily. Type-7 methyltransferase family.</text>
</comment>
<dbReference type="Pfam" id="PF00069">
    <property type="entry name" value="Pkinase"/>
    <property type="match status" value="1"/>
</dbReference>
<gene>
    <name evidence="3" type="ORF">DH2020_032118</name>
</gene>
<proteinExistence type="inferred from homology"/>
<dbReference type="Proteomes" id="UP001318860">
    <property type="component" value="Unassembled WGS sequence"/>
</dbReference>
<keyword evidence="4" id="KW-1185">Reference proteome</keyword>
<accession>A0ABR0VG78</accession>
<dbReference type="PANTHER" id="PTHR31009">
    <property type="entry name" value="S-ADENOSYL-L-METHIONINE:CARBOXYL METHYLTRANSFERASE FAMILY PROTEIN"/>
    <property type="match status" value="1"/>
</dbReference>
<dbReference type="Gene3D" id="3.40.50.150">
    <property type="entry name" value="Vaccinia Virus protein VP39"/>
    <property type="match status" value="1"/>
</dbReference>
<dbReference type="Pfam" id="PF03492">
    <property type="entry name" value="Methyltransf_7"/>
    <property type="match status" value="1"/>
</dbReference>
<dbReference type="InterPro" id="IPR000719">
    <property type="entry name" value="Prot_kinase_dom"/>
</dbReference>
<reference evidence="3 4" key="1">
    <citation type="journal article" date="2021" name="Comput. Struct. Biotechnol. J.">
        <title>De novo genome assembly of the potent medicinal plant Rehmannia glutinosa using nanopore technology.</title>
        <authorList>
            <person name="Ma L."/>
            <person name="Dong C."/>
            <person name="Song C."/>
            <person name="Wang X."/>
            <person name="Zheng X."/>
            <person name="Niu Y."/>
            <person name="Chen S."/>
            <person name="Feng W."/>
        </authorList>
    </citation>
    <scope>NUCLEOTIDE SEQUENCE [LARGE SCALE GENOMIC DNA]</scope>
    <source>
        <strain evidence="3">DH-2019</strain>
    </source>
</reference>
<protein>
    <recommendedName>
        <fullName evidence="2">Protein kinase domain-containing protein</fullName>
    </recommendedName>
</protein>
<dbReference type="EMBL" id="JABTTQ020001174">
    <property type="protein sequence ID" value="KAK6134168.1"/>
    <property type="molecule type" value="Genomic_DNA"/>
</dbReference>
<organism evidence="3 4">
    <name type="scientific">Rehmannia glutinosa</name>
    <name type="common">Chinese foxglove</name>
    <dbReference type="NCBI Taxonomy" id="99300"/>
    <lineage>
        <taxon>Eukaryota</taxon>
        <taxon>Viridiplantae</taxon>
        <taxon>Streptophyta</taxon>
        <taxon>Embryophyta</taxon>
        <taxon>Tracheophyta</taxon>
        <taxon>Spermatophyta</taxon>
        <taxon>Magnoliopsida</taxon>
        <taxon>eudicotyledons</taxon>
        <taxon>Gunneridae</taxon>
        <taxon>Pentapetalae</taxon>
        <taxon>asterids</taxon>
        <taxon>lamiids</taxon>
        <taxon>Lamiales</taxon>
        <taxon>Orobanchaceae</taxon>
        <taxon>Rehmannieae</taxon>
        <taxon>Rehmannia</taxon>
    </lineage>
</organism>
<name>A0ABR0VG78_REHGL</name>
<evidence type="ECO:0000313" key="3">
    <source>
        <dbReference type="EMBL" id="KAK6134168.1"/>
    </source>
</evidence>
<dbReference type="InterPro" id="IPR029063">
    <property type="entry name" value="SAM-dependent_MTases_sf"/>
</dbReference>
<evidence type="ECO:0000256" key="1">
    <source>
        <dbReference type="ARBA" id="ARBA00007967"/>
    </source>
</evidence>